<protein>
    <submittedName>
        <fullName evidence="1">Uncharacterized protein</fullName>
    </submittedName>
</protein>
<keyword evidence="2" id="KW-1185">Reference proteome</keyword>
<sequence>MSSSVLANKPSSATDTAMCGTGGTAYGFAITIPEAVRLDHAGAPIYVVAPTSPGLN</sequence>
<dbReference type="Proteomes" id="UP000518878">
    <property type="component" value="Unassembled WGS sequence"/>
</dbReference>
<accession>A0A7X5QXM6</accession>
<evidence type="ECO:0000313" key="2">
    <source>
        <dbReference type="Proteomes" id="UP000518878"/>
    </source>
</evidence>
<organism evidence="1 2">
    <name type="scientific">Luteibacter yeojuensis</name>
    <dbReference type="NCBI Taxonomy" id="345309"/>
    <lineage>
        <taxon>Bacteria</taxon>
        <taxon>Pseudomonadati</taxon>
        <taxon>Pseudomonadota</taxon>
        <taxon>Gammaproteobacteria</taxon>
        <taxon>Lysobacterales</taxon>
        <taxon>Rhodanobacteraceae</taxon>
        <taxon>Luteibacter</taxon>
    </lineage>
</organism>
<dbReference type="RefSeq" id="WP_166701022.1">
    <property type="nucleotide sequence ID" value="NZ_JAAQTL010000002.1"/>
</dbReference>
<evidence type="ECO:0000313" key="1">
    <source>
        <dbReference type="EMBL" id="NID17234.1"/>
    </source>
</evidence>
<proteinExistence type="predicted"/>
<dbReference type="EMBL" id="JAAQTL010000002">
    <property type="protein sequence ID" value="NID17234.1"/>
    <property type="molecule type" value="Genomic_DNA"/>
</dbReference>
<dbReference type="AlphaFoldDB" id="A0A7X5QXM6"/>
<name>A0A7X5QXM6_9GAMM</name>
<reference evidence="1 2" key="1">
    <citation type="journal article" date="2006" name="Int. J. Syst. Evol. Microbiol.">
        <title>Dyella yeojuensis sp. nov., isolated from greenhouse soil in Korea.</title>
        <authorList>
            <person name="Kim B.Y."/>
            <person name="Weon H.Y."/>
            <person name="Lee K.H."/>
            <person name="Seok S.J."/>
            <person name="Kwon S.W."/>
            <person name="Go S.J."/>
            <person name="Stackebrandt E."/>
        </authorList>
    </citation>
    <scope>NUCLEOTIDE SEQUENCE [LARGE SCALE GENOMIC DNA]</scope>
    <source>
        <strain evidence="1 2">DSM 17673</strain>
    </source>
</reference>
<gene>
    <name evidence="1" type="ORF">HBF32_17280</name>
</gene>
<comment type="caution">
    <text evidence="1">The sequence shown here is derived from an EMBL/GenBank/DDBJ whole genome shotgun (WGS) entry which is preliminary data.</text>
</comment>